<comment type="catalytic activity">
    <reaction evidence="4">
        <text>uridine(38/39/40) in tRNA = pseudouridine(38/39/40) in tRNA</text>
        <dbReference type="Rhea" id="RHEA:22376"/>
        <dbReference type="Rhea" id="RHEA-COMP:10085"/>
        <dbReference type="Rhea" id="RHEA-COMP:10087"/>
        <dbReference type="ChEBI" id="CHEBI:65314"/>
        <dbReference type="ChEBI" id="CHEBI:65315"/>
        <dbReference type="EC" id="5.4.99.12"/>
    </reaction>
</comment>
<sequence length="246" mass="27965">MHSSIILLIMNSVTGVLIVKSAVGFLLVKECRTTADSEQCHRTTENTNPAEHHETERNHANSHNENSYDMCVATIEGQAFLWHQVRAIMAILFLIGDGKENPSIVRELLNVEKHPRKPQYCLASDLPLNLYRTSFPGIGWQISMDTLNATISHLQGLWTQYNIQATMIRRMLCDLEDDYETNQSSSKKIIRHQYETLVPGAKTKIYRPLLSRPMCESLETRVEHYIKKGVLKPELKSQVSDAATSD</sequence>
<dbReference type="Proteomes" id="UP001381693">
    <property type="component" value="Unassembled WGS sequence"/>
</dbReference>
<dbReference type="GO" id="GO:0005634">
    <property type="term" value="C:nucleus"/>
    <property type="evidence" value="ECO:0007669"/>
    <property type="project" value="TreeGrafter"/>
</dbReference>
<dbReference type="GO" id="GO:1990481">
    <property type="term" value="P:mRNA pseudouridine synthesis"/>
    <property type="evidence" value="ECO:0007669"/>
    <property type="project" value="TreeGrafter"/>
</dbReference>
<reference evidence="9 10" key="1">
    <citation type="submission" date="2023-11" db="EMBL/GenBank/DDBJ databases">
        <title>Halocaridina rubra genome assembly.</title>
        <authorList>
            <person name="Smith C."/>
        </authorList>
    </citation>
    <scope>NUCLEOTIDE SEQUENCE [LARGE SCALE GENOMIC DNA]</scope>
    <source>
        <strain evidence="9">EP-1</strain>
        <tissue evidence="9">Whole</tissue>
    </source>
</reference>
<evidence type="ECO:0000256" key="2">
    <source>
        <dbReference type="ARBA" id="ARBA00022694"/>
    </source>
</evidence>
<accession>A0AAN8X8F8</accession>
<evidence type="ECO:0000256" key="4">
    <source>
        <dbReference type="RuleBase" id="RU003792"/>
    </source>
</evidence>
<feature type="domain" description="Pseudouridine synthase I TruA alpha/beta" evidence="8">
    <location>
        <begin position="57"/>
        <end position="136"/>
    </location>
</feature>
<keyword evidence="6" id="KW-0472">Membrane</keyword>
<feature type="compositionally biased region" description="Basic and acidic residues" evidence="5">
    <location>
        <begin position="39"/>
        <end position="59"/>
    </location>
</feature>
<dbReference type="GO" id="GO:0031119">
    <property type="term" value="P:tRNA pseudouridine synthesis"/>
    <property type="evidence" value="ECO:0007669"/>
    <property type="project" value="TreeGrafter"/>
</dbReference>
<dbReference type="EC" id="5.4.99.12" evidence="4"/>
<evidence type="ECO:0000259" key="8">
    <source>
        <dbReference type="Pfam" id="PF01416"/>
    </source>
</evidence>
<protein>
    <recommendedName>
        <fullName evidence="4">tRNA pseudouridine synthase</fullName>
        <ecNumber evidence="4">5.4.99.12</ecNumber>
    </recommendedName>
</protein>
<dbReference type="Pfam" id="PF01416">
    <property type="entry name" value="PseudoU_synth_1"/>
    <property type="match status" value="1"/>
</dbReference>
<feature type="transmembrane region" description="Helical" evidence="6">
    <location>
        <begin position="6"/>
        <end position="28"/>
    </location>
</feature>
<keyword evidence="3 4" id="KW-0413">Isomerase</keyword>
<dbReference type="AlphaFoldDB" id="A0AAN8X8F8"/>
<dbReference type="InterPro" id="IPR020097">
    <property type="entry name" value="PsdUridine_synth_TruA_a/b_dom"/>
</dbReference>
<comment type="caution">
    <text evidence="9">The sequence shown here is derived from an EMBL/GenBank/DDBJ whole genome shotgun (WGS) entry which is preliminary data.</text>
</comment>
<keyword evidence="7" id="KW-0732">Signal</keyword>
<keyword evidence="6" id="KW-0812">Transmembrane</keyword>
<feature type="chain" id="PRO_5042845511" description="tRNA pseudouridine synthase" evidence="7">
    <location>
        <begin position="16"/>
        <end position="246"/>
    </location>
</feature>
<dbReference type="InterPro" id="IPR020095">
    <property type="entry name" value="PsdUridine_synth_TruA_C"/>
</dbReference>
<dbReference type="InterPro" id="IPR001406">
    <property type="entry name" value="PsdUridine_synth_TruA"/>
</dbReference>
<dbReference type="GO" id="GO:0003723">
    <property type="term" value="F:RNA binding"/>
    <property type="evidence" value="ECO:0007669"/>
    <property type="project" value="InterPro"/>
</dbReference>
<evidence type="ECO:0000256" key="3">
    <source>
        <dbReference type="ARBA" id="ARBA00023235"/>
    </source>
</evidence>
<evidence type="ECO:0000313" key="10">
    <source>
        <dbReference type="Proteomes" id="UP001381693"/>
    </source>
</evidence>
<dbReference type="GO" id="GO:0005737">
    <property type="term" value="C:cytoplasm"/>
    <property type="evidence" value="ECO:0007669"/>
    <property type="project" value="TreeGrafter"/>
</dbReference>
<dbReference type="PANTHER" id="PTHR11142:SF5">
    <property type="entry name" value="TRNA PSEUDOURIDINE(38_39) SYNTHASE"/>
    <property type="match status" value="1"/>
</dbReference>
<organism evidence="9 10">
    <name type="scientific">Halocaridina rubra</name>
    <name type="common">Hawaiian red shrimp</name>
    <dbReference type="NCBI Taxonomy" id="373956"/>
    <lineage>
        <taxon>Eukaryota</taxon>
        <taxon>Metazoa</taxon>
        <taxon>Ecdysozoa</taxon>
        <taxon>Arthropoda</taxon>
        <taxon>Crustacea</taxon>
        <taxon>Multicrustacea</taxon>
        <taxon>Malacostraca</taxon>
        <taxon>Eumalacostraca</taxon>
        <taxon>Eucarida</taxon>
        <taxon>Decapoda</taxon>
        <taxon>Pleocyemata</taxon>
        <taxon>Caridea</taxon>
        <taxon>Atyoidea</taxon>
        <taxon>Atyidae</taxon>
        <taxon>Halocaridina</taxon>
    </lineage>
</organism>
<keyword evidence="6" id="KW-1133">Transmembrane helix</keyword>
<keyword evidence="10" id="KW-1185">Reference proteome</keyword>
<comment type="similarity">
    <text evidence="1 4">Belongs to the tRNA pseudouridine synthase TruA family.</text>
</comment>
<feature type="signal peptide" evidence="7">
    <location>
        <begin position="1"/>
        <end position="15"/>
    </location>
</feature>
<evidence type="ECO:0000256" key="7">
    <source>
        <dbReference type="SAM" id="SignalP"/>
    </source>
</evidence>
<feature type="region of interest" description="Disordered" evidence="5">
    <location>
        <begin position="39"/>
        <end position="63"/>
    </location>
</feature>
<evidence type="ECO:0000256" key="1">
    <source>
        <dbReference type="ARBA" id="ARBA00009375"/>
    </source>
</evidence>
<dbReference type="EMBL" id="JAXCGZ010006611">
    <property type="protein sequence ID" value="KAK7079647.1"/>
    <property type="molecule type" value="Genomic_DNA"/>
</dbReference>
<dbReference type="SUPFAM" id="SSF55120">
    <property type="entry name" value="Pseudouridine synthase"/>
    <property type="match status" value="1"/>
</dbReference>
<gene>
    <name evidence="9" type="primary">PUS3_2</name>
    <name evidence="9" type="ORF">SK128_023298</name>
</gene>
<name>A0AAN8X8F8_HALRR</name>
<dbReference type="Gene3D" id="3.30.70.660">
    <property type="entry name" value="Pseudouridine synthase I, catalytic domain, C-terminal subdomain"/>
    <property type="match status" value="1"/>
</dbReference>
<evidence type="ECO:0000256" key="5">
    <source>
        <dbReference type="SAM" id="MobiDB-lite"/>
    </source>
</evidence>
<keyword evidence="2 4" id="KW-0819">tRNA processing</keyword>
<dbReference type="PANTHER" id="PTHR11142">
    <property type="entry name" value="PSEUDOURIDYLATE SYNTHASE"/>
    <property type="match status" value="1"/>
</dbReference>
<dbReference type="GO" id="GO:0160147">
    <property type="term" value="F:tRNA pseudouridine(38-40) synthase activity"/>
    <property type="evidence" value="ECO:0007669"/>
    <property type="project" value="UniProtKB-EC"/>
</dbReference>
<proteinExistence type="inferred from homology"/>
<evidence type="ECO:0000256" key="6">
    <source>
        <dbReference type="SAM" id="Phobius"/>
    </source>
</evidence>
<evidence type="ECO:0000313" key="9">
    <source>
        <dbReference type="EMBL" id="KAK7079647.1"/>
    </source>
</evidence>
<dbReference type="InterPro" id="IPR020103">
    <property type="entry name" value="PsdUridine_synth_cat_dom_sf"/>
</dbReference>